<dbReference type="Proteomes" id="UP001175228">
    <property type="component" value="Unassembled WGS sequence"/>
</dbReference>
<organism evidence="1 2">
    <name type="scientific">Armillaria luteobubalina</name>
    <dbReference type="NCBI Taxonomy" id="153913"/>
    <lineage>
        <taxon>Eukaryota</taxon>
        <taxon>Fungi</taxon>
        <taxon>Dikarya</taxon>
        <taxon>Basidiomycota</taxon>
        <taxon>Agaricomycotina</taxon>
        <taxon>Agaricomycetes</taxon>
        <taxon>Agaricomycetidae</taxon>
        <taxon>Agaricales</taxon>
        <taxon>Marasmiineae</taxon>
        <taxon>Physalacriaceae</taxon>
        <taxon>Armillaria</taxon>
    </lineage>
</organism>
<dbReference type="AlphaFoldDB" id="A0AA39P9P5"/>
<protein>
    <submittedName>
        <fullName evidence="1">Uncharacterized protein</fullName>
    </submittedName>
</protein>
<evidence type="ECO:0000313" key="2">
    <source>
        <dbReference type="Proteomes" id="UP001175228"/>
    </source>
</evidence>
<dbReference type="EMBL" id="JAUEPU010000085">
    <property type="protein sequence ID" value="KAK0479870.1"/>
    <property type="molecule type" value="Genomic_DNA"/>
</dbReference>
<comment type="caution">
    <text evidence="1">The sequence shown here is derived from an EMBL/GenBank/DDBJ whole genome shotgun (WGS) entry which is preliminary data.</text>
</comment>
<reference evidence="1" key="1">
    <citation type="submission" date="2023-06" db="EMBL/GenBank/DDBJ databases">
        <authorList>
            <consortium name="Lawrence Berkeley National Laboratory"/>
            <person name="Ahrendt S."/>
            <person name="Sahu N."/>
            <person name="Indic B."/>
            <person name="Wong-Bajracharya J."/>
            <person name="Merenyi Z."/>
            <person name="Ke H.-M."/>
            <person name="Monk M."/>
            <person name="Kocsube S."/>
            <person name="Drula E."/>
            <person name="Lipzen A."/>
            <person name="Balint B."/>
            <person name="Henrissat B."/>
            <person name="Andreopoulos B."/>
            <person name="Martin F.M."/>
            <person name="Harder C.B."/>
            <person name="Rigling D."/>
            <person name="Ford K.L."/>
            <person name="Foster G.D."/>
            <person name="Pangilinan J."/>
            <person name="Papanicolaou A."/>
            <person name="Barry K."/>
            <person name="LaButti K."/>
            <person name="Viragh M."/>
            <person name="Koriabine M."/>
            <person name="Yan M."/>
            <person name="Riley R."/>
            <person name="Champramary S."/>
            <person name="Plett K.L."/>
            <person name="Tsai I.J."/>
            <person name="Slot J."/>
            <person name="Sipos G."/>
            <person name="Plett J."/>
            <person name="Nagy L.G."/>
            <person name="Grigoriev I.V."/>
        </authorList>
    </citation>
    <scope>NUCLEOTIDE SEQUENCE</scope>
    <source>
        <strain evidence="1">HWK02</strain>
    </source>
</reference>
<proteinExistence type="predicted"/>
<gene>
    <name evidence="1" type="ORF">EDD18DRAFT_1113702</name>
</gene>
<name>A0AA39P9P5_9AGAR</name>
<sequence length="256" mass="28467">MIPSSSTLTTVKNTLHRCSTSTTALSLMPLMKASTTGDVELTAIELLILLFLTQAVAHAARCSSRFNLKSVSYGRWTMVNPLPAHKVLNVLSLFRLAMARPIEVETGIVTRSATNIQSNSPYFSGKGRVQLWLTCSSSALWSMLRQCGDSLARGPRLLLRQRPAHHGLTQHVVDFLVLRDEREWIMNLKQCSLTDILQSPHRAFAEKVEGHLVGMSNDRRCGECWIQTVWQRHDGELLSARDTSIQIHSHAAGIVG</sequence>
<keyword evidence="2" id="KW-1185">Reference proteome</keyword>
<accession>A0AA39P9P5</accession>
<evidence type="ECO:0000313" key="1">
    <source>
        <dbReference type="EMBL" id="KAK0479870.1"/>
    </source>
</evidence>